<gene>
    <name evidence="2" type="ORF">UFOVP806_18</name>
</gene>
<dbReference type="EMBL" id="LR796750">
    <property type="protein sequence ID" value="CAB4163456.1"/>
    <property type="molecule type" value="Genomic_DNA"/>
</dbReference>
<organism evidence="2">
    <name type="scientific">uncultured Caudovirales phage</name>
    <dbReference type="NCBI Taxonomy" id="2100421"/>
    <lineage>
        <taxon>Viruses</taxon>
        <taxon>Duplodnaviria</taxon>
        <taxon>Heunggongvirae</taxon>
        <taxon>Uroviricota</taxon>
        <taxon>Caudoviricetes</taxon>
        <taxon>Peduoviridae</taxon>
        <taxon>Maltschvirus</taxon>
        <taxon>Maltschvirus maltsch</taxon>
    </lineage>
</organism>
<name>A0A6J5P0J6_9CAUD</name>
<evidence type="ECO:0000256" key="1">
    <source>
        <dbReference type="SAM" id="Coils"/>
    </source>
</evidence>
<feature type="coiled-coil region" evidence="1">
    <location>
        <begin position="23"/>
        <end position="56"/>
    </location>
</feature>
<evidence type="ECO:0008006" key="3">
    <source>
        <dbReference type="Google" id="ProtNLM"/>
    </source>
</evidence>
<keyword evidence="1" id="KW-0175">Coiled coil</keyword>
<sequence length="325" mass="36251">MNETIISDEPINSVLSKKELAALKKAEAARAKALAKEQAAIEKAEAKALAEKAKADAKAIALAEKLAAKEIKPDFESGLGTILADIRVKYANLKRAEPKRNYLGASSWGKECKRELAYGWHRVEPDQPPFSPELFAIFSMGHAGEPVVVEMMRTMFTIVTEKKDGKQFAFYAAEGKLSGHCDGIITDGPTHKADGTPLVYPMIWENKMLNSKSWKKTKADGIKKSKPIYYAQLNSYAAYFDVPNGGIISCMNRDTGELYIEHVPFDGLNAQESSDRALDVIQSESPEEFPRIHDDPDWWQCTYCDYRLRCHGIQKPLTMSLPCIK</sequence>
<accession>A0A6J5P0J6</accession>
<evidence type="ECO:0000313" key="2">
    <source>
        <dbReference type="EMBL" id="CAB4163456.1"/>
    </source>
</evidence>
<protein>
    <recommendedName>
        <fullName evidence="3">PD-(D/E)XK nuclease superfamily</fullName>
    </recommendedName>
</protein>
<dbReference type="Gene3D" id="3.90.320.10">
    <property type="match status" value="1"/>
</dbReference>
<dbReference type="InterPro" id="IPR011604">
    <property type="entry name" value="PDDEXK-like_dom_sf"/>
</dbReference>
<reference evidence="2" key="1">
    <citation type="submission" date="2020-04" db="EMBL/GenBank/DDBJ databases">
        <authorList>
            <person name="Chiriac C."/>
            <person name="Salcher M."/>
            <person name="Ghai R."/>
            <person name="Kavagutti S V."/>
        </authorList>
    </citation>
    <scope>NUCLEOTIDE SEQUENCE</scope>
</reference>
<proteinExistence type="predicted"/>